<reference evidence="1" key="1">
    <citation type="submission" date="2021-06" db="EMBL/GenBank/DDBJ databases">
        <authorList>
            <person name="Ellington A.J."/>
            <person name="Bryan N.C."/>
            <person name="Christner B.C."/>
            <person name="Reisch C.R."/>
        </authorList>
    </citation>
    <scope>NUCLEOTIDE SEQUENCE</scope>
    <source>
        <strain evidence="1">L6-1</strain>
    </source>
</reference>
<dbReference type="Proteomes" id="UP000681794">
    <property type="component" value="Chromosome"/>
</dbReference>
<gene>
    <name evidence="1" type="ORF">KM842_13460</name>
</gene>
<protein>
    <submittedName>
        <fullName evidence="1">Uncharacterized protein</fullName>
    </submittedName>
</protein>
<dbReference type="EMBL" id="CP076544">
    <property type="protein sequence ID" value="QWS33234.1"/>
    <property type="molecule type" value="Genomic_DNA"/>
</dbReference>
<name>A0ACD1E2X3_9MICO</name>
<evidence type="ECO:0000313" key="2">
    <source>
        <dbReference type="Proteomes" id="UP000681794"/>
    </source>
</evidence>
<sequence>MPARGGNWALLGEGSDPIVADVPVVQELVTYYRSIADEIRSEADVLRKIGEGDESQFKGASADAVRKKSGEVASSLLKMSGRYDAIRDALTGYVPELETALDESATALREAEDASAAGARATGMPDPSQGRASDAPPMTADEQGAVDAKHRAAEDARSGADAATARLRRAVDTLNGAGRAAASTIRAAWDDGLHDTLGDKIKAFFSKLLKILVKIFTYIGIALAVLAIIIPGVGMFTFMAAVAASVVLVANIALAGMGEGSWLDVITAAVGLVLVGVGGALTKAVSTLKTAGLTKSMAGFEKNSLAKIQQLQNKRSFQIEKALSARTTPNGVQSALAQVRTIGKDIEKVQDGLAAARTKGTIGGFREKPNWWHPGKALWNDDKGKFRDVFVKGDWRAERLFSVDRQNEMLAMQKEMWTKYGVQIAASPTWHSWAAGGRVVASWGNTIVYGQGLKPTGFGTDQQRLPGYNEAAKTLTHGF</sequence>
<keyword evidence="2" id="KW-1185">Reference proteome</keyword>
<proteinExistence type="predicted"/>
<evidence type="ECO:0000313" key="1">
    <source>
        <dbReference type="EMBL" id="QWS33234.1"/>
    </source>
</evidence>
<accession>A0ACD1E2X3</accession>
<organism evidence="1 2">
    <name type="scientific">Curtobacterium aetherium</name>
    <dbReference type="NCBI Taxonomy" id="2841594"/>
    <lineage>
        <taxon>Bacteria</taxon>
        <taxon>Bacillati</taxon>
        <taxon>Actinomycetota</taxon>
        <taxon>Actinomycetes</taxon>
        <taxon>Micrococcales</taxon>
        <taxon>Microbacteriaceae</taxon>
        <taxon>Curtobacterium</taxon>
    </lineage>
</organism>